<evidence type="ECO:0000313" key="2">
    <source>
        <dbReference type="Proteomes" id="UP000494256"/>
    </source>
</evidence>
<dbReference type="EMBL" id="CADEBD010000327">
    <property type="protein sequence ID" value="CAB3246218.1"/>
    <property type="molecule type" value="Genomic_DNA"/>
</dbReference>
<sequence>MQIIYDVDLCRFQCRVALGNTFLHYKSWRNFSFKMPPLSLEGNTLGEKHKHFNKLVRDAIANEQLNLTKINANDGEIDNLLKIETACKSRNVDYIIEVLKCDDMLYVSKAIKQSMWLITEQQYEYIINPEYLFTQLFPYMLTKAVNKLLLQIRLHLKDEKRVEIFYDYLKNHDKVKECDKWLLNCSIPFIENVINNQQEISLQLFKRLCKRSVKFLKHYKKVESRNSWRALKSVLFLIKSNTDEFLNVVEATKDYTFPTLGSKHTEVIMKKFPNRILDKFETYNSSVDLSVVTKYMKKETVKDFVLKQVKNENTKYFMSNYENLKHFIKIMPQEERFEFVKKIYIDKNVNAPALYDDMCLADDICGAAHMPTCSTNSYNWYQYAPFNEAFVELKKLIRAESSPAERCAILSVLIICAKKNPQNVKTVLQYYYDKHRNEPFKFKIQFVNNMIRQIPTYKFDSDTWNILEKLFHSLEVYTESENNVQTCLKSIVVYKVLHDETIPEIVAKKLNFDTFKIFQKKLNAEQQEKLFNYLLSSLTTKIQNNTIKTESDFQKSINLLTDALNLLIDWKKDLKENTFILAKLQESIKLKKANAWDVDLTSLYKMKKSWRKYMFEESMTLYPCEDVCLNALKHDPQLLARYSDKLDELRTNDTISLRRLLAKLRVYWQYSLAQEWIKAYLKNFNESTGHKAVIKGLFELLPHDEIEKIARKYSPTDPKIDYNEVDQIELSLRKNIAKNLYIARPLTSLDLVLLYAKGDYLQYAVPSLNSIIHNISVVQSRGHMSKLLEAPVSLQKYGLHLAFIKLKYEELKPIFSGIWKTTKNSTIRTHLFTHTYNILSKVKDPSVVKELWELLSMFIDNLGTDENKIIFSNLGKVKNVPVSVQGEFFKKSYNVLSSLPPGANCEIYKNNLIKFAPDIMDLLDTDFVENKLLGSIKEEISKTRCELTDIMAAYVLHGKTEEEQCEKFKRALLPALEHAFTSWNTVKDDEYVMKENVDSLTKELTWGIKKYLPLKKIIVPVKLFQEIEKIMAEKLSIVHSYELLTRWKLTTEYVKLLVEYKDMFSDPNLDNLPLSDFGNGWMPEAAERVWEAVHIKVSPKFGPIIVKHLKTDTEKYFPTICWLFSVALSKTFQNLSFRQNLMKMETLKHMVLNDNFIPSCIVVCEEMPVGKYCDEEEKKLLKEILKVLSAHPSLEVKMHYQKAFSDITFAIA</sequence>
<evidence type="ECO:0000313" key="1">
    <source>
        <dbReference type="EMBL" id="CAB3246218.1"/>
    </source>
</evidence>
<gene>
    <name evidence="1" type="ORF">APLA_LOCUS11425</name>
</gene>
<proteinExistence type="predicted"/>
<name>A0A8S1ANM8_ARCPL</name>
<reference evidence="1 2" key="1">
    <citation type="submission" date="2020-04" db="EMBL/GenBank/DDBJ databases">
        <authorList>
            <person name="Wallbank WR R."/>
            <person name="Pardo Diaz C."/>
            <person name="Kozak K."/>
            <person name="Martin S."/>
            <person name="Jiggins C."/>
            <person name="Moest M."/>
            <person name="Warren A I."/>
            <person name="Byers J.R.P. K."/>
            <person name="Montejo-Kovacevich G."/>
            <person name="Yen C E."/>
        </authorList>
    </citation>
    <scope>NUCLEOTIDE SEQUENCE [LARGE SCALE GENOMIC DNA]</scope>
</reference>
<dbReference type="AlphaFoldDB" id="A0A8S1ANM8"/>
<organism evidence="1 2">
    <name type="scientific">Arctia plantaginis</name>
    <name type="common">Wood tiger moth</name>
    <name type="synonym">Phalaena plantaginis</name>
    <dbReference type="NCBI Taxonomy" id="874455"/>
    <lineage>
        <taxon>Eukaryota</taxon>
        <taxon>Metazoa</taxon>
        <taxon>Ecdysozoa</taxon>
        <taxon>Arthropoda</taxon>
        <taxon>Hexapoda</taxon>
        <taxon>Insecta</taxon>
        <taxon>Pterygota</taxon>
        <taxon>Neoptera</taxon>
        <taxon>Endopterygota</taxon>
        <taxon>Lepidoptera</taxon>
        <taxon>Glossata</taxon>
        <taxon>Ditrysia</taxon>
        <taxon>Noctuoidea</taxon>
        <taxon>Erebidae</taxon>
        <taxon>Arctiinae</taxon>
        <taxon>Arctia</taxon>
    </lineage>
</organism>
<accession>A0A8S1ANM8</accession>
<protein>
    <submittedName>
        <fullName evidence="1">Uncharacterized protein</fullName>
    </submittedName>
</protein>
<dbReference type="Proteomes" id="UP000494256">
    <property type="component" value="Unassembled WGS sequence"/>
</dbReference>
<comment type="caution">
    <text evidence="1">The sequence shown here is derived from an EMBL/GenBank/DDBJ whole genome shotgun (WGS) entry which is preliminary data.</text>
</comment>